<dbReference type="Proteomes" id="UP000268313">
    <property type="component" value="Unassembled WGS sequence"/>
</dbReference>
<dbReference type="AlphaFoldDB" id="A0A3A8K7Z3"/>
<proteinExistence type="predicted"/>
<comment type="caution">
    <text evidence="2">The sequence shown here is derived from an EMBL/GenBank/DDBJ whole genome shotgun (WGS) entry which is preliminary data.</text>
</comment>
<name>A0A3A8K7Z3_9BACT</name>
<reference evidence="3" key="1">
    <citation type="submission" date="2018-09" db="EMBL/GenBank/DDBJ databases">
        <authorList>
            <person name="Livingstone P.G."/>
            <person name="Whitworth D.E."/>
        </authorList>
    </citation>
    <scope>NUCLEOTIDE SEQUENCE [LARGE SCALE GENOMIC DNA]</scope>
    <source>
        <strain evidence="3">CA043D</strain>
    </source>
</reference>
<evidence type="ECO:0000313" key="3">
    <source>
        <dbReference type="Proteomes" id="UP000268313"/>
    </source>
</evidence>
<organism evidence="2 3">
    <name type="scientific">Corallococcus carmarthensis</name>
    <dbReference type="NCBI Taxonomy" id="2316728"/>
    <lineage>
        <taxon>Bacteria</taxon>
        <taxon>Pseudomonadati</taxon>
        <taxon>Myxococcota</taxon>
        <taxon>Myxococcia</taxon>
        <taxon>Myxococcales</taxon>
        <taxon>Cystobacterineae</taxon>
        <taxon>Myxococcaceae</taxon>
        <taxon>Corallococcus</taxon>
    </lineage>
</organism>
<evidence type="ECO:0000256" key="1">
    <source>
        <dbReference type="SAM" id="MobiDB-lite"/>
    </source>
</evidence>
<accession>A0A3A8K7Z3</accession>
<gene>
    <name evidence="2" type="ORF">D7X32_11620</name>
</gene>
<feature type="compositionally biased region" description="Basic and acidic residues" evidence="1">
    <location>
        <begin position="166"/>
        <end position="182"/>
    </location>
</feature>
<sequence>MTASVPDAARLSPETLVAALRELEPRTAAVLIRRLVERRPLPECTAWYGISSNAFSALLLRSAVALARQLGLSTRPPESQEEATAWERMLAVAVEKDTAPVPVPLAPVAWLCRRMHELGPEVETALARAAEADAESPGRAREEWLRRLAVAALLALTAWLYWSRPPEPEPRPERRMRSPERR</sequence>
<keyword evidence="3" id="KW-1185">Reference proteome</keyword>
<protein>
    <submittedName>
        <fullName evidence="2">Uncharacterized protein</fullName>
    </submittedName>
</protein>
<dbReference type="RefSeq" id="WP_120602592.1">
    <property type="nucleotide sequence ID" value="NZ_RAWE01000031.1"/>
</dbReference>
<dbReference type="OrthoDB" id="5521099at2"/>
<feature type="region of interest" description="Disordered" evidence="1">
    <location>
        <begin position="163"/>
        <end position="182"/>
    </location>
</feature>
<evidence type="ECO:0000313" key="2">
    <source>
        <dbReference type="EMBL" id="RKH04190.1"/>
    </source>
</evidence>
<dbReference type="EMBL" id="RAWE01000031">
    <property type="protein sequence ID" value="RKH04190.1"/>
    <property type="molecule type" value="Genomic_DNA"/>
</dbReference>